<dbReference type="Gene3D" id="3.30.1330.60">
    <property type="entry name" value="OmpA-like domain"/>
    <property type="match status" value="1"/>
</dbReference>
<name>A0A2G9YM10_9BACT</name>
<dbReference type="PANTHER" id="PTHR30329">
    <property type="entry name" value="STATOR ELEMENT OF FLAGELLAR MOTOR COMPLEX"/>
    <property type="match status" value="1"/>
</dbReference>
<organism evidence="5 6">
    <name type="scientific">Candidatus Sherwoodlollariibacterium unditelluris</name>
    <dbReference type="NCBI Taxonomy" id="1974757"/>
    <lineage>
        <taxon>Bacteria</taxon>
        <taxon>Pseudomonadati</taxon>
        <taxon>Candidatus Omnitrophota</taxon>
        <taxon>Candidatus Sherwoodlollariibacterium</taxon>
    </lineage>
</organism>
<feature type="region of interest" description="Disordered" evidence="3">
    <location>
        <begin position="199"/>
        <end position="218"/>
    </location>
</feature>
<dbReference type="PROSITE" id="PS51123">
    <property type="entry name" value="OMPA_2"/>
    <property type="match status" value="1"/>
</dbReference>
<proteinExistence type="predicted"/>
<reference evidence="5 6" key="1">
    <citation type="submission" date="2017-09" db="EMBL/GenBank/DDBJ databases">
        <title>Depth-based differentiation of microbial function through sediment-hosted aquifers and enrichment of novel symbionts in the deep terrestrial subsurface.</title>
        <authorList>
            <person name="Probst A.J."/>
            <person name="Ladd B."/>
            <person name="Jarett J.K."/>
            <person name="Geller-Mcgrath D.E."/>
            <person name="Sieber C.M."/>
            <person name="Emerson J.B."/>
            <person name="Anantharaman K."/>
            <person name="Thomas B.C."/>
            <person name="Malmstrom R."/>
            <person name="Stieglmeier M."/>
            <person name="Klingl A."/>
            <person name="Woyke T."/>
            <person name="Ryan C.M."/>
            <person name="Banfield J.F."/>
        </authorList>
    </citation>
    <scope>NUCLEOTIDE SEQUENCE [LARGE SCALE GENOMIC DNA]</scope>
    <source>
        <strain evidence="5">CG23_combo_of_CG06-09_8_20_14_all_41_10</strain>
    </source>
</reference>
<sequence>MERIFKTGLAVFMSFALVGCTFIFQSGRRSDAQKIEELSNQLDELASAKKLLEDRLGQEISDKQVKLEMMEKGLVITVVGDLLFDSGKAKIKEKAYSLLDKVSSVLKDNVADFNIGIEGYTDNVQIKYSNWKSNWELSTARSLSVLHFLVNEKGISPERISAIGFGEYHPVASNDTREGRKLNRRVEIVIQPKVTKVKEGNTLKRDESGLLEPKENLK</sequence>
<protein>
    <recommendedName>
        <fullName evidence="4">OmpA-like domain-containing protein</fullName>
    </recommendedName>
</protein>
<evidence type="ECO:0000256" key="1">
    <source>
        <dbReference type="PROSITE-ProRule" id="PRU00473"/>
    </source>
</evidence>
<evidence type="ECO:0000313" key="5">
    <source>
        <dbReference type="EMBL" id="PIP19743.1"/>
    </source>
</evidence>
<evidence type="ECO:0000256" key="2">
    <source>
        <dbReference type="SAM" id="Coils"/>
    </source>
</evidence>
<keyword evidence="1" id="KW-0472">Membrane</keyword>
<evidence type="ECO:0000313" key="6">
    <source>
        <dbReference type="Proteomes" id="UP000231292"/>
    </source>
</evidence>
<feature type="coiled-coil region" evidence="2">
    <location>
        <begin position="28"/>
        <end position="55"/>
    </location>
</feature>
<dbReference type="EMBL" id="PCRK01000023">
    <property type="protein sequence ID" value="PIP19743.1"/>
    <property type="molecule type" value="Genomic_DNA"/>
</dbReference>
<dbReference type="Pfam" id="PF00691">
    <property type="entry name" value="OmpA"/>
    <property type="match status" value="1"/>
</dbReference>
<evidence type="ECO:0000256" key="3">
    <source>
        <dbReference type="SAM" id="MobiDB-lite"/>
    </source>
</evidence>
<dbReference type="PROSITE" id="PS51257">
    <property type="entry name" value="PROKAR_LIPOPROTEIN"/>
    <property type="match status" value="1"/>
</dbReference>
<dbReference type="CDD" id="cd07185">
    <property type="entry name" value="OmpA_C-like"/>
    <property type="match status" value="1"/>
</dbReference>
<dbReference type="Proteomes" id="UP000231292">
    <property type="component" value="Unassembled WGS sequence"/>
</dbReference>
<comment type="caution">
    <text evidence="5">The sequence shown here is derived from an EMBL/GenBank/DDBJ whole genome shotgun (WGS) entry which is preliminary data.</text>
</comment>
<evidence type="ECO:0000259" key="4">
    <source>
        <dbReference type="PROSITE" id="PS51123"/>
    </source>
</evidence>
<feature type="domain" description="OmpA-like" evidence="4">
    <location>
        <begin position="71"/>
        <end position="194"/>
    </location>
</feature>
<dbReference type="InterPro" id="IPR006665">
    <property type="entry name" value="OmpA-like"/>
</dbReference>
<dbReference type="AlphaFoldDB" id="A0A2G9YM10"/>
<gene>
    <name evidence="5" type="ORF">COX41_01130</name>
</gene>
<dbReference type="GO" id="GO:0016020">
    <property type="term" value="C:membrane"/>
    <property type="evidence" value="ECO:0007669"/>
    <property type="project" value="UniProtKB-UniRule"/>
</dbReference>
<keyword evidence="2" id="KW-0175">Coiled coil</keyword>
<dbReference type="InterPro" id="IPR036737">
    <property type="entry name" value="OmpA-like_sf"/>
</dbReference>
<dbReference type="InterPro" id="IPR050330">
    <property type="entry name" value="Bact_OuterMem_StrucFunc"/>
</dbReference>
<dbReference type="PANTHER" id="PTHR30329:SF21">
    <property type="entry name" value="LIPOPROTEIN YIAD-RELATED"/>
    <property type="match status" value="1"/>
</dbReference>
<accession>A0A2G9YM10</accession>
<dbReference type="SUPFAM" id="SSF103088">
    <property type="entry name" value="OmpA-like"/>
    <property type="match status" value="1"/>
</dbReference>